<feature type="signal peptide" evidence="1">
    <location>
        <begin position="1"/>
        <end position="15"/>
    </location>
</feature>
<dbReference type="AlphaFoldDB" id="A0A2I2FNB7"/>
<dbReference type="GeneID" id="36522895"/>
<feature type="chain" id="PRO_5014117072" evidence="1">
    <location>
        <begin position="16"/>
        <end position="206"/>
    </location>
</feature>
<dbReference type="EMBL" id="KZ559118">
    <property type="protein sequence ID" value="PLB42130.1"/>
    <property type="molecule type" value="Genomic_DNA"/>
</dbReference>
<keyword evidence="3" id="KW-1185">Reference proteome</keyword>
<gene>
    <name evidence="2" type="ORF">BDW47DRAFT_121918</name>
</gene>
<evidence type="ECO:0000313" key="2">
    <source>
        <dbReference type="EMBL" id="PLB42130.1"/>
    </source>
</evidence>
<dbReference type="RefSeq" id="XP_024676142.1">
    <property type="nucleotide sequence ID" value="XM_024815735.1"/>
</dbReference>
<reference evidence="2 3" key="1">
    <citation type="submission" date="2017-12" db="EMBL/GenBank/DDBJ databases">
        <authorList>
            <consortium name="DOE Joint Genome Institute"/>
            <person name="Haridas S."/>
            <person name="Kjaerbolling I."/>
            <person name="Vesth T.C."/>
            <person name="Frisvad J.C."/>
            <person name="Nybo J.L."/>
            <person name="Theobald S."/>
            <person name="Kuo A."/>
            <person name="Bowyer P."/>
            <person name="Matsuda Y."/>
            <person name="Mondo S."/>
            <person name="Lyhne E.K."/>
            <person name="Kogle M.E."/>
            <person name="Clum A."/>
            <person name="Lipzen A."/>
            <person name="Salamov A."/>
            <person name="Ngan C.Y."/>
            <person name="Daum C."/>
            <person name="Chiniquy J."/>
            <person name="Barry K."/>
            <person name="LaButti K."/>
            <person name="Simmons B.A."/>
            <person name="Magnuson J.K."/>
            <person name="Mortensen U.H."/>
            <person name="Larsen T.O."/>
            <person name="Grigoriev I.V."/>
            <person name="Baker S.E."/>
            <person name="Andersen M.R."/>
            <person name="Nordberg H.P."/>
            <person name="Cantor M.N."/>
            <person name="Hua S.X."/>
        </authorList>
    </citation>
    <scope>NUCLEOTIDE SEQUENCE [LARGE SCALE GENOMIC DNA]</scope>
    <source>
        <strain evidence="2 3">CBS 102.13</strain>
    </source>
</reference>
<proteinExistence type="predicted"/>
<keyword evidence="1" id="KW-0732">Signal</keyword>
<protein>
    <submittedName>
        <fullName evidence="2">Uncharacterized protein</fullName>
    </submittedName>
</protein>
<dbReference type="STRING" id="41067.A0A2I2FNB7"/>
<accession>A0A2I2FNB7</accession>
<organism evidence="2 3">
    <name type="scientific">Aspergillus candidus</name>
    <dbReference type="NCBI Taxonomy" id="41067"/>
    <lineage>
        <taxon>Eukaryota</taxon>
        <taxon>Fungi</taxon>
        <taxon>Dikarya</taxon>
        <taxon>Ascomycota</taxon>
        <taxon>Pezizomycotina</taxon>
        <taxon>Eurotiomycetes</taxon>
        <taxon>Eurotiomycetidae</taxon>
        <taxon>Eurotiales</taxon>
        <taxon>Aspergillaceae</taxon>
        <taxon>Aspergillus</taxon>
        <taxon>Aspergillus subgen. Circumdati</taxon>
    </lineage>
</organism>
<dbReference type="OrthoDB" id="3450745at2759"/>
<sequence>MKLFAFATFIVSALAIPLATRKLPLCSASTPRGCVCPSGTTFVNSTTWARYPASVKDVTAITGNYFETAWFGSSPVETAGHPYMVGADRTLMGELPNTDPFPATERLTEYKRFPFRSGFQIKYEMVDTPFHYNQTNGEQGQIAGYWEYMEVRAIGPNRTHWLWNIYSCFSASSDFEAFHESAMNNVSSILESRGKMHGRLDGPHSY</sequence>
<dbReference type="Proteomes" id="UP000234585">
    <property type="component" value="Unassembled WGS sequence"/>
</dbReference>
<evidence type="ECO:0000313" key="3">
    <source>
        <dbReference type="Proteomes" id="UP000234585"/>
    </source>
</evidence>
<name>A0A2I2FNB7_ASPCN</name>
<evidence type="ECO:0000256" key="1">
    <source>
        <dbReference type="SAM" id="SignalP"/>
    </source>
</evidence>